<dbReference type="KEGG" id="ncs:NCAS_0E00980"/>
<dbReference type="Pfam" id="PF02984">
    <property type="entry name" value="Cyclin_C"/>
    <property type="match status" value="1"/>
</dbReference>
<dbReference type="HOGENOM" id="CLU_020695_12_4_1"/>
<dbReference type="OrthoDB" id="5590282at2759"/>
<evidence type="ECO:0000256" key="4">
    <source>
        <dbReference type="RuleBase" id="RU000383"/>
    </source>
</evidence>
<sequence>MSTTNTHSHTELKKKGRVALAEIQFNPQVTHNNDDDVKIKLRRDSSSSSKKRNVSSVLGDNDNDNVSVSKKLKIYRDDEDTDLADNEKTLVEDIGKEVVTDTWRNLDLLEKNDVSMVAEYSNDIFTYLYNQENIYQPTHNYLQDPESPFYIRPSMRAILVDWLVEVHEKFSLVPETLLLGINIMDRFLSFNKATVSKLQLLAVTSLFIAAKFEEVNLPTVTTYSYITDGAASIDDIKSAELFILKSLKFQISWPNPLNFLRRISKVDGYKFETRNMGKFLLEYIMSCPRFVSLKPSVTAALAMYTARKIKGDKEIFWDSTYIHYSGGIDADHDLNFQGYYRELIEELANPTTELQSLMNKYKKPAFNAVYYKIRHLIKKEIKKYQEE</sequence>
<dbReference type="FunFam" id="1.10.472.10:FF:000001">
    <property type="entry name" value="G2/mitotic-specific cyclin"/>
    <property type="match status" value="1"/>
</dbReference>
<keyword evidence="3" id="KW-0131">Cell cycle</keyword>
<dbReference type="InterPro" id="IPR039361">
    <property type="entry name" value="Cyclin"/>
</dbReference>
<dbReference type="GO" id="GO:0045740">
    <property type="term" value="P:positive regulation of DNA replication"/>
    <property type="evidence" value="ECO:0007669"/>
    <property type="project" value="EnsemblFungi"/>
</dbReference>
<dbReference type="Gene3D" id="1.10.472.10">
    <property type="entry name" value="Cyclin-like"/>
    <property type="match status" value="2"/>
</dbReference>
<dbReference type="EMBL" id="HE576756">
    <property type="protein sequence ID" value="CCC70168.1"/>
    <property type="molecule type" value="Genomic_DNA"/>
</dbReference>
<dbReference type="GO" id="GO:0006355">
    <property type="term" value="P:regulation of DNA-templated transcription"/>
    <property type="evidence" value="ECO:0007669"/>
    <property type="project" value="EnsemblFungi"/>
</dbReference>
<dbReference type="InterPro" id="IPR048258">
    <property type="entry name" value="Cyclins_cyclin-box"/>
</dbReference>
<dbReference type="OMA" id="IMEYSIC"/>
<dbReference type="GeneID" id="96903801"/>
<dbReference type="eggNOG" id="KOG0653">
    <property type="taxonomic scope" value="Eukaryota"/>
</dbReference>
<keyword evidence="9" id="KW-1185">Reference proteome</keyword>
<reference evidence="8 9" key="1">
    <citation type="journal article" date="2011" name="Proc. Natl. Acad. Sci. U.S.A.">
        <title>Evolutionary erosion of yeast sex chromosomes by mating-type switching accidents.</title>
        <authorList>
            <person name="Gordon J.L."/>
            <person name="Armisen D."/>
            <person name="Proux-Wera E."/>
            <person name="Oheigeartaigh S.S."/>
            <person name="Byrne K.P."/>
            <person name="Wolfe K.H."/>
        </authorList>
    </citation>
    <scope>NUCLEOTIDE SEQUENCE [LARGE SCALE GENOMIC DNA]</scope>
    <source>
        <strain evidence="9">ATCC 76901 / BCRC 22586 / CBS 4309 / NBRC 1992 / NRRL Y-12630</strain>
    </source>
</reference>
<protein>
    <submittedName>
        <fullName evidence="8">Uncharacterized protein</fullName>
    </submittedName>
</protein>
<gene>
    <name evidence="8" type="primary">NCAS0E00980</name>
    <name evidence="8" type="ordered locus">NCAS_0E00980</name>
</gene>
<dbReference type="GO" id="GO:0000307">
    <property type="term" value="C:cyclin-dependent protein kinase holoenzyme complex"/>
    <property type="evidence" value="ECO:0007669"/>
    <property type="project" value="EnsemblFungi"/>
</dbReference>
<evidence type="ECO:0000256" key="3">
    <source>
        <dbReference type="ARBA" id="ARBA00023306"/>
    </source>
</evidence>
<dbReference type="PANTHER" id="PTHR10177">
    <property type="entry name" value="CYCLINS"/>
    <property type="match status" value="1"/>
</dbReference>
<dbReference type="PIRSF" id="PIRSF001771">
    <property type="entry name" value="Cyclin_A_B_D_E"/>
    <property type="match status" value="1"/>
</dbReference>
<keyword evidence="2 4" id="KW-0195">Cyclin</keyword>
<dbReference type="AlphaFoldDB" id="G0VFA3"/>
<dbReference type="InterPro" id="IPR013763">
    <property type="entry name" value="Cyclin-like_dom"/>
</dbReference>
<keyword evidence="1" id="KW-0132">Cell division</keyword>
<dbReference type="InParanoid" id="G0VFA3"/>
<dbReference type="GO" id="GO:0032880">
    <property type="term" value="P:regulation of protein localization"/>
    <property type="evidence" value="ECO:0007669"/>
    <property type="project" value="EnsemblFungi"/>
</dbReference>
<evidence type="ECO:0000313" key="8">
    <source>
        <dbReference type="EMBL" id="CCC70168.1"/>
    </source>
</evidence>
<accession>G0VFA3</accession>
<dbReference type="InterPro" id="IPR004367">
    <property type="entry name" value="Cyclin_C-dom"/>
</dbReference>
<evidence type="ECO:0000256" key="5">
    <source>
        <dbReference type="SAM" id="MobiDB-lite"/>
    </source>
</evidence>
<comment type="similarity">
    <text evidence="4">Belongs to the cyclin family.</text>
</comment>
<dbReference type="GO" id="GO:0016538">
    <property type="term" value="F:cyclin-dependent protein serine/threonine kinase regulator activity"/>
    <property type="evidence" value="ECO:0007669"/>
    <property type="project" value="EnsemblFungi"/>
</dbReference>
<dbReference type="SMART" id="SM01332">
    <property type="entry name" value="Cyclin_C"/>
    <property type="match status" value="1"/>
</dbReference>
<feature type="domain" description="Cyclin-like" evidence="6">
    <location>
        <begin position="161"/>
        <end position="245"/>
    </location>
</feature>
<organism evidence="8 9">
    <name type="scientific">Naumovozyma castellii</name>
    <name type="common">Yeast</name>
    <name type="synonym">Saccharomyces castellii</name>
    <dbReference type="NCBI Taxonomy" id="27288"/>
    <lineage>
        <taxon>Eukaryota</taxon>
        <taxon>Fungi</taxon>
        <taxon>Dikarya</taxon>
        <taxon>Ascomycota</taxon>
        <taxon>Saccharomycotina</taxon>
        <taxon>Saccharomycetes</taxon>
        <taxon>Saccharomycetales</taxon>
        <taxon>Saccharomycetaceae</taxon>
        <taxon>Naumovozyma</taxon>
    </lineage>
</organism>
<dbReference type="Pfam" id="PF00134">
    <property type="entry name" value="Cyclin_N"/>
    <property type="match status" value="1"/>
</dbReference>
<evidence type="ECO:0000256" key="1">
    <source>
        <dbReference type="ARBA" id="ARBA00022618"/>
    </source>
</evidence>
<dbReference type="SUPFAM" id="SSF47954">
    <property type="entry name" value="Cyclin-like"/>
    <property type="match status" value="2"/>
</dbReference>
<dbReference type="GO" id="GO:0000082">
    <property type="term" value="P:G1/S transition of mitotic cell cycle"/>
    <property type="evidence" value="ECO:0007669"/>
    <property type="project" value="EnsemblFungi"/>
</dbReference>
<feature type="domain" description="Cyclin-like" evidence="6">
    <location>
        <begin position="258"/>
        <end position="345"/>
    </location>
</feature>
<name>G0VFA3_NAUCA</name>
<evidence type="ECO:0000313" key="9">
    <source>
        <dbReference type="Proteomes" id="UP000001640"/>
    </source>
</evidence>
<dbReference type="Proteomes" id="UP000001640">
    <property type="component" value="Chromosome 5"/>
</dbReference>
<dbReference type="GO" id="GO:0005634">
    <property type="term" value="C:nucleus"/>
    <property type="evidence" value="ECO:0007669"/>
    <property type="project" value="GOC"/>
</dbReference>
<dbReference type="PROSITE" id="PS00292">
    <property type="entry name" value="CYCLINS"/>
    <property type="match status" value="1"/>
</dbReference>
<dbReference type="InterPro" id="IPR046965">
    <property type="entry name" value="Cyclin_A/B-like"/>
</dbReference>
<evidence type="ECO:0000256" key="2">
    <source>
        <dbReference type="ARBA" id="ARBA00023127"/>
    </source>
</evidence>
<reference key="2">
    <citation type="submission" date="2011-08" db="EMBL/GenBank/DDBJ databases">
        <title>Genome sequence of Naumovozyma castellii.</title>
        <authorList>
            <person name="Gordon J.L."/>
            <person name="Armisen D."/>
            <person name="Proux-Wera E."/>
            <person name="OhEigeartaigh S.S."/>
            <person name="Byrne K.P."/>
            <person name="Wolfe K.H."/>
        </authorList>
    </citation>
    <scope>NUCLEOTIDE SEQUENCE</scope>
    <source>
        <strain>Type strain:CBS 4309</strain>
    </source>
</reference>
<dbReference type="InterPro" id="IPR006671">
    <property type="entry name" value="Cyclin_N"/>
</dbReference>
<feature type="domain" description="Cyclin C-terminal" evidence="7">
    <location>
        <begin position="254"/>
        <end position="376"/>
    </location>
</feature>
<dbReference type="GO" id="GO:0006279">
    <property type="term" value="P:premeiotic DNA replication"/>
    <property type="evidence" value="ECO:0007669"/>
    <property type="project" value="EnsemblFungi"/>
</dbReference>
<dbReference type="GO" id="GO:0051301">
    <property type="term" value="P:cell division"/>
    <property type="evidence" value="ECO:0007669"/>
    <property type="project" value="UniProtKB-KW"/>
</dbReference>
<dbReference type="RefSeq" id="XP_003676529.1">
    <property type="nucleotide sequence ID" value="XM_003676481.1"/>
</dbReference>
<dbReference type="SMART" id="SM00385">
    <property type="entry name" value="CYCLIN"/>
    <property type="match status" value="2"/>
</dbReference>
<evidence type="ECO:0000259" key="7">
    <source>
        <dbReference type="SMART" id="SM01332"/>
    </source>
</evidence>
<dbReference type="InterPro" id="IPR036915">
    <property type="entry name" value="Cyclin-like_sf"/>
</dbReference>
<evidence type="ECO:0000259" key="6">
    <source>
        <dbReference type="SMART" id="SM00385"/>
    </source>
</evidence>
<dbReference type="STRING" id="1064592.G0VFA3"/>
<proteinExistence type="inferred from homology"/>
<feature type="region of interest" description="Disordered" evidence="5">
    <location>
        <begin position="42"/>
        <end position="62"/>
    </location>
</feature>